<organism evidence="1 2">
    <name type="scientific">Acanthochromis polyacanthus</name>
    <name type="common">spiny chromis</name>
    <dbReference type="NCBI Taxonomy" id="80966"/>
    <lineage>
        <taxon>Eukaryota</taxon>
        <taxon>Metazoa</taxon>
        <taxon>Chordata</taxon>
        <taxon>Craniata</taxon>
        <taxon>Vertebrata</taxon>
        <taxon>Euteleostomi</taxon>
        <taxon>Actinopterygii</taxon>
        <taxon>Neopterygii</taxon>
        <taxon>Teleostei</taxon>
        <taxon>Neoteleostei</taxon>
        <taxon>Acanthomorphata</taxon>
        <taxon>Ovalentaria</taxon>
        <taxon>Pomacentridae</taxon>
        <taxon>Acanthochromis</taxon>
    </lineage>
</organism>
<dbReference type="AlphaFoldDB" id="A0A3Q1GVZ6"/>
<reference evidence="1" key="2">
    <citation type="submission" date="2025-09" db="UniProtKB">
        <authorList>
            <consortium name="Ensembl"/>
        </authorList>
    </citation>
    <scope>IDENTIFICATION</scope>
</reference>
<dbReference type="Proteomes" id="UP000257200">
    <property type="component" value="Unplaced"/>
</dbReference>
<sequence>MRLLWLHLGTHGSRFSNFSCLLVSSWSFQHLPAGICTGCTGRRHCSKVAVL</sequence>
<proteinExistence type="predicted"/>
<protein>
    <submittedName>
        <fullName evidence="1">Uncharacterized protein</fullName>
    </submittedName>
</protein>
<dbReference type="InParanoid" id="A0A3Q1GVZ6"/>
<dbReference type="Ensembl" id="ENSAPOT00000035228.1">
    <property type="protein sequence ID" value="ENSAPOP00000034563.1"/>
    <property type="gene ID" value="ENSAPOG00000023891.1"/>
</dbReference>
<accession>A0A3Q1GVZ6</accession>
<name>A0A3Q1GVZ6_9TELE</name>
<evidence type="ECO:0000313" key="2">
    <source>
        <dbReference type="Proteomes" id="UP000257200"/>
    </source>
</evidence>
<keyword evidence="2" id="KW-1185">Reference proteome</keyword>
<evidence type="ECO:0000313" key="1">
    <source>
        <dbReference type="Ensembl" id="ENSAPOP00000034563.1"/>
    </source>
</evidence>
<reference evidence="1" key="1">
    <citation type="submission" date="2025-08" db="UniProtKB">
        <authorList>
            <consortium name="Ensembl"/>
        </authorList>
    </citation>
    <scope>IDENTIFICATION</scope>
</reference>